<dbReference type="SUPFAM" id="SSF51735">
    <property type="entry name" value="NAD(P)-binding Rossmann-fold domains"/>
    <property type="match status" value="1"/>
</dbReference>
<dbReference type="PANTHER" id="PTHR43639">
    <property type="entry name" value="OXIDOREDUCTASE, SHORT-CHAIN DEHYDROGENASE/REDUCTASE FAMILY (AFU_ORTHOLOGUE AFUA_5G02870)"/>
    <property type="match status" value="1"/>
</dbReference>
<accession>A0A0B4WYZ7</accession>
<dbReference type="PANTHER" id="PTHR43639:SF1">
    <property type="entry name" value="SHORT-CHAIN DEHYDROGENASE_REDUCTASE FAMILY PROTEIN"/>
    <property type="match status" value="1"/>
</dbReference>
<proteinExistence type="inferred from homology"/>
<reference evidence="4 5" key="1">
    <citation type="submission" date="2013-11" db="EMBL/GenBank/DDBJ databases">
        <title>Complete genome sequence of Rhizobium gallicum bv. gallicum R602.</title>
        <authorList>
            <person name="Bustos P."/>
            <person name="Santamaria R.I."/>
            <person name="Lozano L."/>
            <person name="Acosta J.L."/>
            <person name="Ormeno-Orrillo E."/>
            <person name="Rogel M.A."/>
            <person name="Romero D."/>
            <person name="Cevallos M.A."/>
            <person name="Martinez-Romero E."/>
            <person name="Gonzalez V."/>
        </authorList>
    </citation>
    <scope>NUCLEOTIDE SEQUENCE [LARGE SCALE GENOMIC DNA]</scope>
    <source>
        <strain evidence="4 5">R602</strain>
    </source>
</reference>
<evidence type="ECO:0000256" key="2">
    <source>
        <dbReference type="ARBA" id="ARBA00022857"/>
    </source>
</evidence>
<dbReference type="FunFam" id="3.40.50.720:FF:000374">
    <property type="entry name" value="3-oxoacyl-(Acyl-carrier-protein) reductase"/>
    <property type="match status" value="1"/>
</dbReference>
<dbReference type="GO" id="GO:0016491">
    <property type="term" value="F:oxidoreductase activity"/>
    <property type="evidence" value="ECO:0007669"/>
    <property type="project" value="UniProtKB-KW"/>
</dbReference>
<dbReference type="AlphaFoldDB" id="A0A0B4WYZ7"/>
<dbReference type="Proteomes" id="UP000031368">
    <property type="component" value="Chromosome"/>
</dbReference>
<gene>
    <name evidence="4" type="ORF">RGR602_CH00169</name>
</gene>
<keyword evidence="3" id="KW-0560">Oxidoreductase</keyword>
<dbReference type="KEGG" id="rga:RGR602_CH00169"/>
<dbReference type="RefSeq" id="WP_039843524.1">
    <property type="nucleotide sequence ID" value="NZ_CP006877.1"/>
</dbReference>
<keyword evidence="2" id="KW-0521">NADP</keyword>
<evidence type="ECO:0000256" key="1">
    <source>
        <dbReference type="ARBA" id="ARBA00006484"/>
    </source>
</evidence>
<dbReference type="PRINTS" id="PR00080">
    <property type="entry name" value="SDRFAMILY"/>
</dbReference>
<evidence type="ECO:0000313" key="5">
    <source>
        <dbReference type="Proteomes" id="UP000031368"/>
    </source>
</evidence>
<protein>
    <submittedName>
        <fullName evidence="4">Short-chain dehydrogenase protein</fullName>
    </submittedName>
</protein>
<name>A0A0B4WYZ7_9HYPH</name>
<dbReference type="Pfam" id="PF13561">
    <property type="entry name" value="adh_short_C2"/>
    <property type="match status" value="1"/>
</dbReference>
<sequence>MTQNSERKIAIVTGGSRGLGRNTVLNLARRGVDSILTYNSSRAEAEKVVALVAEAGAKAIALKLDTGDAQGFDPFVDAIKQALADLGAAERFDYLVNNAGTSHHNSIEATTEDELDMLYNVHFKGVFFLTQKLLPLINDGGRIVNLSSGLTRIIVPGSASYGAMKGAVEVLTRYMAKELGPRRIAVNVVAPGAIQTDFSGGMVRDNPDLNQRVAEMTALGRAGLPDDIGPMIASLLSEDNRWVNAQRIEVSGGMSI</sequence>
<dbReference type="EMBL" id="CP006877">
    <property type="protein sequence ID" value="AJD39543.1"/>
    <property type="molecule type" value="Genomic_DNA"/>
</dbReference>
<dbReference type="PRINTS" id="PR00081">
    <property type="entry name" value="GDHRDH"/>
</dbReference>
<evidence type="ECO:0000313" key="4">
    <source>
        <dbReference type="EMBL" id="AJD39543.1"/>
    </source>
</evidence>
<dbReference type="Gene3D" id="3.40.50.720">
    <property type="entry name" value="NAD(P)-binding Rossmann-like Domain"/>
    <property type="match status" value="1"/>
</dbReference>
<organism evidence="4 5">
    <name type="scientific">Rhizobium gallicum bv. gallicum R602sp</name>
    <dbReference type="NCBI Taxonomy" id="1041138"/>
    <lineage>
        <taxon>Bacteria</taxon>
        <taxon>Pseudomonadati</taxon>
        <taxon>Pseudomonadota</taxon>
        <taxon>Alphaproteobacteria</taxon>
        <taxon>Hyphomicrobiales</taxon>
        <taxon>Rhizobiaceae</taxon>
        <taxon>Rhizobium/Agrobacterium group</taxon>
        <taxon>Rhizobium</taxon>
    </lineage>
</organism>
<dbReference type="HOGENOM" id="CLU_010194_1_3_5"/>
<keyword evidence="5" id="KW-1185">Reference proteome</keyword>
<evidence type="ECO:0000256" key="3">
    <source>
        <dbReference type="ARBA" id="ARBA00023002"/>
    </source>
</evidence>
<dbReference type="InterPro" id="IPR002347">
    <property type="entry name" value="SDR_fam"/>
</dbReference>
<dbReference type="InterPro" id="IPR036291">
    <property type="entry name" value="NAD(P)-bd_dom_sf"/>
</dbReference>
<comment type="similarity">
    <text evidence="1">Belongs to the short-chain dehydrogenases/reductases (SDR) family.</text>
</comment>